<dbReference type="Proteomes" id="UP000198688">
    <property type="component" value="Chromosome I"/>
</dbReference>
<reference evidence="1 2" key="1">
    <citation type="submission" date="2016-10" db="EMBL/GenBank/DDBJ databases">
        <authorList>
            <person name="de Groot N.N."/>
        </authorList>
    </citation>
    <scope>NUCLEOTIDE SEQUENCE [LARGE SCALE GENOMIC DNA]</scope>
    <source>
        <strain evidence="1 2">DSM 43941</strain>
    </source>
</reference>
<sequence>MTLTVLGCRTCGSALTVPVSRVALPVHARQKYHNGPGSIDPPLEPGTFAVDPLPFGSPQRRWAELEAGEAEMLGWYAPRFNVSDGPADWVLLAPGDVRGAVIDPALLSEYGCCGLDGSEPNMVCVTCGTPVALRIDDCGRRQEVWLDPRTTRAVDDGPGPYPVLGWTELIDERPGIAPTEPNGFWHPVWEPAVASALAHLLAASDGDPILIADQRVAVIFRPVLDRLIGPAGARPERTLVLAGPGLPAAVGDLALVPVHPQTGDRWPVNAPVKPVPLAWDAWHNLAFHRDPKPVGRSVPILPEALPAQIPGQRLLPDSPTFLRVLARLPEVRQPWLRALYERGHPYYHYCSFIDVVPTIPGAVT</sequence>
<protein>
    <submittedName>
        <fullName evidence="1">Uncharacterized protein</fullName>
    </submittedName>
</protein>
<dbReference type="EMBL" id="LT629758">
    <property type="protein sequence ID" value="SDS86584.1"/>
    <property type="molecule type" value="Genomic_DNA"/>
</dbReference>
<gene>
    <name evidence="1" type="ORF">SAMN04489716_1830</name>
</gene>
<proteinExistence type="predicted"/>
<organism evidence="1 2">
    <name type="scientific">Actinoplanes derwentensis</name>
    <dbReference type="NCBI Taxonomy" id="113562"/>
    <lineage>
        <taxon>Bacteria</taxon>
        <taxon>Bacillati</taxon>
        <taxon>Actinomycetota</taxon>
        <taxon>Actinomycetes</taxon>
        <taxon>Micromonosporales</taxon>
        <taxon>Micromonosporaceae</taxon>
        <taxon>Actinoplanes</taxon>
    </lineage>
</organism>
<evidence type="ECO:0000313" key="1">
    <source>
        <dbReference type="EMBL" id="SDS86584.1"/>
    </source>
</evidence>
<keyword evidence="2" id="KW-1185">Reference proteome</keyword>
<dbReference type="AlphaFoldDB" id="A0A1H1VNR7"/>
<accession>A0A1H1VNR7</accession>
<evidence type="ECO:0000313" key="2">
    <source>
        <dbReference type="Proteomes" id="UP000198688"/>
    </source>
</evidence>
<dbReference type="STRING" id="113562.SAMN04489716_1830"/>
<name>A0A1H1VNR7_9ACTN</name>